<dbReference type="GO" id="GO:0005777">
    <property type="term" value="C:peroxisome"/>
    <property type="evidence" value="ECO:0007669"/>
    <property type="project" value="TreeGrafter"/>
</dbReference>
<accession>A0A1B7P2I9</accession>
<name>A0A1B7P2I9_9EURO</name>
<gene>
    <name evidence="2" type="ORF">ACJ72_02419</name>
</gene>
<dbReference type="InterPro" id="IPR001853">
    <property type="entry name" value="DSBA-like_thioredoxin_dom"/>
</dbReference>
<dbReference type="PANTHER" id="PTHR42943:SF13">
    <property type="entry name" value="GLUTATHIONE S-TRANSFERASE KAPPA-RELATED"/>
    <property type="match status" value="1"/>
</dbReference>
<dbReference type="Proteomes" id="UP000091918">
    <property type="component" value="Unassembled WGS sequence"/>
</dbReference>
<dbReference type="EMBL" id="LGUA01000201">
    <property type="protein sequence ID" value="OAX83219.1"/>
    <property type="molecule type" value="Genomic_DNA"/>
</dbReference>
<sequence length="101" mass="11394">MGGKIEAYLDCPSPYSYFAFQHLLKNREVLASYGIEVDIIPIFLGGVNAGSGNTPPWTNPVKAKYGQFDRKRASNYFKIKDMSPPPFFLPSLFCLNEWPTI</sequence>
<dbReference type="AlphaFoldDB" id="A0A1B7P2I9"/>
<dbReference type="GO" id="GO:0004364">
    <property type="term" value="F:glutathione transferase activity"/>
    <property type="evidence" value="ECO:0007669"/>
    <property type="project" value="TreeGrafter"/>
</dbReference>
<dbReference type="STRING" id="1658172.A0A1B7P2I9"/>
<evidence type="ECO:0000259" key="1">
    <source>
        <dbReference type="Pfam" id="PF01323"/>
    </source>
</evidence>
<feature type="domain" description="DSBA-like thioredoxin" evidence="1">
    <location>
        <begin position="5"/>
        <end position="79"/>
    </location>
</feature>
<dbReference type="GO" id="GO:0004602">
    <property type="term" value="F:glutathione peroxidase activity"/>
    <property type="evidence" value="ECO:0007669"/>
    <property type="project" value="TreeGrafter"/>
</dbReference>
<dbReference type="GO" id="GO:0005739">
    <property type="term" value="C:mitochondrion"/>
    <property type="evidence" value="ECO:0007669"/>
    <property type="project" value="TreeGrafter"/>
</dbReference>
<dbReference type="InterPro" id="IPR051924">
    <property type="entry name" value="GST_Kappa/NadH"/>
</dbReference>
<comment type="caution">
    <text evidence="2">The sequence shown here is derived from an EMBL/GenBank/DDBJ whole genome shotgun (WGS) entry which is preliminary data.</text>
</comment>
<keyword evidence="3" id="KW-1185">Reference proteome</keyword>
<evidence type="ECO:0000313" key="2">
    <source>
        <dbReference type="EMBL" id="OAX83219.1"/>
    </source>
</evidence>
<reference evidence="2 3" key="1">
    <citation type="submission" date="2015-07" db="EMBL/GenBank/DDBJ databases">
        <title>Emmonsia species relationships and genome sequence.</title>
        <authorList>
            <person name="Cuomo C.A."/>
            <person name="Schwartz I.S."/>
            <person name="Kenyon C."/>
            <person name="de Hoog G.S."/>
            <person name="Govender N.P."/>
            <person name="Botha A."/>
            <person name="Moreno L."/>
            <person name="de Vries M."/>
            <person name="Munoz J.F."/>
            <person name="Stielow J.B."/>
        </authorList>
    </citation>
    <scope>NUCLEOTIDE SEQUENCE [LARGE SCALE GENOMIC DNA]</scope>
    <source>
        <strain evidence="2 3">CBS 136260</strain>
    </source>
</reference>
<dbReference type="SUPFAM" id="SSF52833">
    <property type="entry name" value="Thioredoxin-like"/>
    <property type="match status" value="1"/>
</dbReference>
<dbReference type="PANTHER" id="PTHR42943">
    <property type="entry name" value="GLUTATHIONE S-TRANSFERASE KAPPA"/>
    <property type="match status" value="1"/>
</dbReference>
<protein>
    <recommendedName>
        <fullName evidence="1">DSBA-like thioredoxin domain-containing protein</fullName>
    </recommendedName>
</protein>
<dbReference type="Pfam" id="PF01323">
    <property type="entry name" value="DSBA"/>
    <property type="match status" value="1"/>
</dbReference>
<dbReference type="OrthoDB" id="4168227at2759"/>
<evidence type="ECO:0000313" key="3">
    <source>
        <dbReference type="Proteomes" id="UP000091918"/>
    </source>
</evidence>
<dbReference type="GO" id="GO:0006749">
    <property type="term" value="P:glutathione metabolic process"/>
    <property type="evidence" value="ECO:0007669"/>
    <property type="project" value="TreeGrafter"/>
</dbReference>
<proteinExistence type="predicted"/>
<dbReference type="InterPro" id="IPR036249">
    <property type="entry name" value="Thioredoxin-like_sf"/>
</dbReference>
<organism evidence="2 3">
    <name type="scientific">Emergomyces africanus</name>
    <dbReference type="NCBI Taxonomy" id="1955775"/>
    <lineage>
        <taxon>Eukaryota</taxon>
        <taxon>Fungi</taxon>
        <taxon>Dikarya</taxon>
        <taxon>Ascomycota</taxon>
        <taxon>Pezizomycotina</taxon>
        <taxon>Eurotiomycetes</taxon>
        <taxon>Eurotiomycetidae</taxon>
        <taxon>Onygenales</taxon>
        <taxon>Ajellomycetaceae</taxon>
        <taxon>Emergomyces</taxon>
    </lineage>
</organism>
<dbReference type="Gene3D" id="3.40.30.10">
    <property type="entry name" value="Glutaredoxin"/>
    <property type="match status" value="1"/>
</dbReference>